<organism evidence="2 3">
    <name type="scientific">Pseudomonas antarctica</name>
    <dbReference type="NCBI Taxonomy" id="219572"/>
    <lineage>
        <taxon>Bacteria</taxon>
        <taxon>Pseudomonadati</taxon>
        <taxon>Pseudomonadota</taxon>
        <taxon>Gammaproteobacteria</taxon>
        <taxon>Pseudomonadales</taxon>
        <taxon>Pseudomonadaceae</taxon>
        <taxon>Pseudomonas</taxon>
    </lineage>
</organism>
<dbReference type="PATRIC" id="fig|219572.3.peg.265"/>
<evidence type="ECO:0000313" key="2">
    <source>
        <dbReference type="EMBL" id="ANF83712.1"/>
    </source>
</evidence>
<dbReference type="RefSeq" id="WP_156526243.1">
    <property type="nucleotide sequence ID" value="NZ_CP015600.1"/>
</dbReference>
<dbReference type="Pfam" id="PF18753">
    <property type="entry name" value="Nmad2"/>
    <property type="match status" value="1"/>
</dbReference>
<dbReference type="InterPro" id="IPR041180">
    <property type="entry name" value="Nmad2"/>
</dbReference>
<protein>
    <recommendedName>
        <fullName evidence="1">Nucleotide modification associated domain-containing protein</fullName>
    </recommendedName>
</protein>
<dbReference type="AlphaFoldDB" id="A0A172YUG5"/>
<dbReference type="KEGG" id="panr:A7J50_0261"/>
<dbReference type="Proteomes" id="UP000077829">
    <property type="component" value="Chromosome"/>
</dbReference>
<evidence type="ECO:0000259" key="1">
    <source>
        <dbReference type="Pfam" id="PF18753"/>
    </source>
</evidence>
<name>A0A172YUG5_9PSED</name>
<dbReference type="STRING" id="219572.A7J50_0261"/>
<feature type="domain" description="Nucleotide modification associated" evidence="1">
    <location>
        <begin position="2"/>
        <end position="192"/>
    </location>
</feature>
<accession>A0A172YUG5</accession>
<reference evidence="2 3" key="1">
    <citation type="submission" date="2016-05" db="EMBL/GenBank/DDBJ databases">
        <title>Complete genome sequence of Pseudomonas antarctica PAMC 27494.</title>
        <authorList>
            <person name="Lee J."/>
        </authorList>
    </citation>
    <scope>NUCLEOTIDE SEQUENCE [LARGE SCALE GENOMIC DNA]</scope>
    <source>
        <strain evidence="2 3">PAMC 27494</strain>
    </source>
</reference>
<evidence type="ECO:0000313" key="3">
    <source>
        <dbReference type="Proteomes" id="UP000077829"/>
    </source>
</evidence>
<dbReference type="EMBL" id="CP015600">
    <property type="protein sequence ID" value="ANF83712.1"/>
    <property type="molecule type" value="Genomic_DNA"/>
</dbReference>
<proteinExistence type="predicted"/>
<sequence length="193" mass="21684">MKIFSYVVARDFGFAPNPFHGFCTLATCKPLIRNAAELGDIIVGTAAAPRSNEIVFFMEVNEILTFDDYWNDVRFAVKKVNYVGSTKKAYGDNIYHTDENGSWIQEDSHHTNYDGSTSEENIATDTSSNRVLISNNFSYWGSKSPAIPPTLMELIKKGPGHKCNFPDEFKSEAKAWLMCQERGCFGAPSDWKN</sequence>
<gene>
    <name evidence="2" type="ORF">A7J50_0261</name>
</gene>